<dbReference type="PANTHER" id="PTHR45757">
    <property type="entry name" value="PROTEIN CBG23364-RELATED"/>
    <property type="match status" value="1"/>
</dbReference>
<keyword evidence="1" id="KW-1133">Transmembrane helix</keyword>
<name>A0A8S1HJK4_9PELO</name>
<keyword evidence="2" id="KW-0732">Signal</keyword>
<dbReference type="Proteomes" id="UP000835052">
    <property type="component" value="Unassembled WGS sequence"/>
</dbReference>
<dbReference type="GO" id="GO:0016020">
    <property type="term" value="C:membrane"/>
    <property type="evidence" value="ECO:0007669"/>
    <property type="project" value="TreeGrafter"/>
</dbReference>
<feature type="transmembrane region" description="Helical" evidence="1">
    <location>
        <begin position="475"/>
        <end position="497"/>
    </location>
</feature>
<accession>A0A8S1HJK4</accession>
<keyword evidence="1" id="KW-0472">Membrane</keyword>
<feature type="transmembrane region" description="Helical" evidence="1">
    <location>
        <begin position="600"/>
        <end position="623"/>
    </location>
</feature>
<proteinExistence type="predicted"/>
<dbReference type="PANTHER" id="PTHR45757:SF11">
    <property type="entry name" value="MAJOR FACILITATOR SUPERFAMILY (MFS) PROFILE DOMAIN-CONTAINING PROTEIN"/>
    <property type="match status" value="1"/>
</dbReference>
<dbReference type="SUPFAM" id="SSF103473">
    <property type="entry name" value="MFS general substrate transporter"/>
    <property type="match status" value="1"/>
</dbReference>
<keyword evidence="1" id="KW-0812">Transmembrane</keyword>
<dbReference type="Gene3D" id="1.20.1720.10">
    <property type="entry name" value="Multidrug resistance protein D"/>
    <property type="match status" value="1"/>
</dbReference>
<feature type="chain" id="PRO_5035919114" description="Major facilitator superfamily (MFS) profile domain-containing protein" evidence="2">
    <location>
        <begin position="18"/>
        <end position="688"/>
    </location>
</feature>
<feature type="signal peptide" evidence="2">
    <location>
        <begin position="1"/>
        <end position="17"/>
    </location>
</feature>
<protein>
    <recommendedName>
        <fullName evidence="5">Major facilitator superfamily (MFS) profile domain-containing protein</fullName>
    </recommendedName>
</protein>
<feature type="transmembrane region" description="Helical" evidence="1">
    <location>
        <begin position="306"/>
        <end position="327"/>
    </location>
</feature>
<feature type="transmembrane region" description="Helical" evidence="1">
    <location>
        <begin position="534"/>
        <end position="559"/>
    </location>
</feature>
<feature type="transmembrane region" description="Helical" evidence="1">
    <location>
        <begin position="333"/>
        <end position="354"/>
    </location>
</feature>
<feature type="transmembrane region" description="Helical" evidence="1">
    <location>
        <begin position="432"/>
        <end position="455"/>
    </location>
</feature>
<gene>
    <name evidence="3" type="ORF">CAUJ_LOCUS11384</name>
</gene>
<dbReference type="CDD" id="cd06174">
    <property type="entry name" value="MFS"/>
    <property type="match status" value="1"/>
</dbReference>
<feature type="transmembrane region" description="Helical" evidence="1">
    <location>
        <begin position="366"/>
        <end position="386"/>
    </location>
</feature>
<dbReference type="InterPro" id="IPR036259">
    <property type="entry name" value="MFS_trans_sf"/>
</dbReference>
<evidence type="ECO:0000256" key="1">
    <source>
        <dbReference type="SAM" id="Phobius"/>
    </source>
</evidence>
<evidence type="ECO:0000256" key="2">
    <source>
        <dbReference type="SAM" id="SignalP"/>
    </source>
</evidence>
<feature type="transmembrane region" description="Helical" evidence="1">
    <location>
        <begin position="392"/>
        <end position="411"/>
    </location>
</feature>
<reference evidence="3" key="1">
    <citation type="submission" date="2020-10" db="EMBL/GenBank/DDBJ databases">
        <authorList>
            <person name="Kikuchi T."/>
        </authorList>
    </citation>
    <scope>NUCLEOTIDE SEQUENCE</scope>
    <source>
        <strain evidence="3">NKZ352</strain>
    </source>
</reference>
<evidence type="ECO:0000313" key="4">
    <source>
        <dbReference type="Proteomes" id="UP000835052"/>
    </source>
</evidence>
<dbReference type="AlphaFoldDB" id="A0A8S1HJK4"/>
<dbReference type="OrthoDB" id="5857052at2759"/>
<organism evidence="3 4">
    <name type="scientific">Caenorhabditis auriculariae</name>
    <dbReference type="NCBI Taxonomy" id="2777116"/>
    <lineage>
        <taxon>Eukaryota</taxon>
        <taxon>Metazoa</taxon>
        <taxon>Ecdysozoa</taxon>
        <taxon>Nematoda</taxon>
        <taxon>Chromadorea</taxon>
        <taxon>Rhabditida</taxon>
        <taxon>Rhabditina</taxon>
        <taxon>Rhabditomorpha</taxon>
        <taxon>Rhabditoidea</taxon>
        <taxon>Rhabditidae</taxon>
        <taxon>Peloderinae</taxon>
        <taxon>Caenorhabditis</taxon>
    </lineage>
</organism>
<feature type="transmembrane region" description="Helical" evidence="1">
    <location>
        <begin position="509"/>
        <end position="528"/>
    </location>
</feature>
<comment type="caution">
    <text evidence="3">The sequence shown here is derived from an EMBL/GenBank/DDBJ whole genome shotgun (WGS) entry which is preliminary data.</text>
</comment>
<keyword evidence="4" id="KW-1185">Reference proteome</keyword>
<sequence length="688" mass="77699">MRAIIVTCLFFATQLRAASIASSSTTAPEPNSSTSSPPFDLDLELNKIRTTCLSDRDQEHFSGDIVKGTLTAAVNANLYEAAHNIIGLTELRSALGFAPPTSWNDYDKDPSKEPTVEAYYELKEPSQQIGLLAEIYYHEKTFTSAVEFFDKRVPSIRRIYRRKFADLRRRPGAEATVDRKEVDFMIAEFRAIDDRIEKAVSKMVHLDFTCLRAGRLLKMRNNEKREKPRFDQHAVIQPVKMKSDPKNGLFRFPMHFSLLCVTSLWSCFLCFNYSKIFLQVPLAENHLFNKSTLQAKFPYSNFTWNFLFLAPSVVSISTAFHPTAAFLNVHLLIFTRLIQGAAILISIPIVSNLIRNIPQESIEKGWLQFSFAPQVSILLVASISQTFDGWDILFYVVAGLNIISFTSFLFSRKEDKSDPTPETDSEFPIKEVLNDVSILYCLPVSFAFFFANQILSQFTPKILHINLGFTPSNTLSISLILEAAEILVKLLICLIGFRFTFLNPKISIRAFNTIAILGMSTACFGLAFNNDRLISAIYLLIFKLSSPFAFFGFSRSLVLTSPRFASKMLEYVFFINIAAMVMVPLTVTIFEFIFPVGNWSMLWMFIGALLISSNLVFLILAQAEEAEWAKPKKVEIGVAPVSHPRPAEFSASLGYSNRTDAGLGPLRDLQTARHRRQARKMRQSSNSD</sequence>
<feature type="transmembrane region" description="Helical" evidence="1">
    <location>
        <begin position="252"/>
        <end position="271"/>
    </location>
</feature>
<evidence type="ECO:0000313" key="3">
    <source>
        <dbReference type="EMBL" id="CAD6195465.1"/>
    </source>
</evidence>
<feature type="transmembrane region" description="Helical" evidence="1">
    <location>
        <begin position="571"/>
        <end position="594"/>
    </location>
</feature>
<dbReference type="EMBL" id="CAJGYM010000055">
    <property type="protein sequence ID" value="CAD6195465.1"/>
    <property type="molecule type" value="Genomic_DNA"/>
</dbReference>
<evidence type="ECO:0008006" key="5">
    <source>
        <dbReference type="Google" id="ProtNLM"/>
    </source>
</evidence>